<reference evidence="3 4" key="1">
    <citation type="submission" date="2017-05" db="EMBL/GenBank/DDBJ databases">
        <title>The Genome Sequence of Tsuchiyaea wingfieldii DSM 27421.</title>
        <authorList>
            <person name="Cuomo C."/>
            <person name="Passer A."/>
            <person name="Billmyre B."/>
            <person name="Heitman J."/>
        </authorList>
    </citation>
    <scope>NUCLEOTIDE SEQUENCE [LARGE SCALE GENOMIC DNA]</scope>
    <source>
        <strain evidence="3 4">DSM 27421</strain>
    </source>
</reference>
<evidence type="ECO:0008006" key="5">
    <source>
        <dbReference type="Google" id="ProtNLM"/>
    </source>
</evidence>
<evidence type="ECO:0000313" key="3">
    <source>
        <dbReference type="EMBL" id="TYJ55656.1"/>
    </source>
</evidence>
<sequence length="422" mass="41494">MISKVAVAGAAAALAAGVANAQVTATGSMGATNPSEASLGTAVNQTSFSRLLSLNAIDDFCVFAPHEKDSEIGDTEAEEVAWCVQARNEARVIPDGTLTAVHFVKTPLYWQVQGFGDFTQLNIKDGDEGGELDPHGATGLGNPVGGNVTTNATGSDVSYEEWMNYMAYDMFCLRICISANSTYTAAEECQHTLDEMGCSWIMPGDYTDNSFTECDGDAAYPPGIYPLKNGSTSTFAQRYTGTYTDADGSKGVWTQGETVTPQTAYSTPATSNCITYSSVGNGIASLAISGASNATGVAGGSSTASVTGASESGSDSAAATGSSSGSSAAVTSSSSAVASESSSSGSASAGSGTSGSGSSVSSSASAGSDSSAAGGSTAAASASGSSSSSGALSAFGGVNSGSAMAGLVSVVALLAGAGSFLL</sequence>
<keyword evidence="4" id="KW-1185">Reference proteome</keyword>
<evidence type="ECO:0000313" key="4">
    <source>
        <dbReference type="Proteomes" id="UP000322245"/>
    </source>
</evidence>
<proteinExistence type="predicted"/>
<evidence type="ECO:0000256" key="1">
    <source>
        <dbReference type="SAM" id="MobiDB-lite"/>
    </source>
</evidence>
<comment type="caution">
    <text evidence="3">The sequence shown here is derived from an EMBL/GenBank/DDBJ whole genome shotgun (WGS) entry which is preliminary data.</text>
</comment>
<accession>A0A5D3B0H8</accession>
<feature type="chain" id="PRO_5022823063" description="Immunoreactive mannoprotein MP88" evidence="2">
    <location>
        <begin position="22"/>
        <end position="422"/>
    </location>
</feature>
<dbReference type="AlphaFoldDB" id="A0A5D3B0H8"/>
<feature type="region of interest" description="Disordered" evidence="1">
    <location>
        <begin position="299"/>
        <end position="326"/>
    </location>
</feature>
<dbReference type="Proteomes" id="UP000322245">
    <property type="component" value="Unassembled WGS sequence"/>
</dbReference>
<gene>
    <name evidence="3" type="ORF">B9479_003688</name>
</gene>
<evidence type="ECO:0000256" key="2">
    <source>
        <dbReference type="SAM" id="SignalP"/>
    </source>
</evidence>
<feature type="signal peptide" evidence="2">
    <location>
        <begin position="1"/>
        <end position="21"/>
    </location>
</feature>
<organism evidence="3 4">
    <name type="scientific">Cryptococcus floricola</name>
    <dbReference type="NCBI Taxonomy" id="2591691"/>
    <lineage>
        <taxon>Eukaryota</taxon>
        <taxon>Fungi</taxon>
        <taxon>Dikarya</taxon>
        <taxon>Basidiomycota</taxon>
        <taxon>Agaricomycotina</taxon>
        <taxon>Tremellomycetes</taxon>
        <taxon>Tremellales</taxon>
        <taxon>Cryptococcaceae</taxon>
        <taxon>Cryptococcus</taxon>
    </lineage>
</organism>
<feature type="region of interest" description="Disordered" evidence="1">
    <location>
        <begin position="340"/>
        <end position="387"/>
    </location>
</feature>
<protein>
    <recommendedName>
        <fullName evidence="5">Immunoreactive mannoprotein MP88</fullName>
    </recommendedName>
</protein>
<dbReference type="EMBL" id="NIDF01000036">
    <property type="protein sequence ID" value="TYJ55656.1"/>
    <property type="molecule type" value="Genomic_DNA"/>
</dbReference>
<name>A0A5D3B0H8_9TREE</name>
<keyword evidence="2" id="KW-0732">Signal</keyword>